<dbReference type="EMBL" id="CYZP01000010">
    <property type="protein sequence ID" value="CUN91590.1"/>
    <property type="molecule type" value="Genomic_DNA"/>
</dbReference>
<dbReference type="EMBL" id="CYZA01000008">
    <property type="protein sequence ID" value="CUN98238.1"/>
    <property type="molecule type" value="Genomic_DNA"/>
</dbReference>
<dbReference type="InterPro" id="IPR042113">
    <property type="entry name" value="P_AcTrfase_dom1"/>
</dbReference>
<dbReference type="Pfam" id="PF01515">
    <property type="entry name" value="PTA_PTB"/>
    <property type="match status" value="1"/>
</dbReference>
<accession>A0A174AVP8</accession>
<dbReference type="Gene3D" id="3.40.50.10750">
    <property type="entry name" value="Isocitrate/Isopropylmalate dehydrogenase-like"/>
    <property type="match status" value="1"/>
</dbReference>
<evidence type="ECO:0000256" key="8">
    <source>
        <dbReference type="ARBA" id="ARBA00031108"/>
    </source>
</evidence>
<dbReference type="InterPro" id="IPR002505">
    <property type="entry name" value="PTA_PTB"/>
</dbReference>
<dbReference type="GO" id="GO:0008959">
    <property type="term" value="F:phosphate acetyltransferase activity"/>
    <property type="evidence" value="ECO:0007669"/>
    <property type="project" value="UniProtKB-EC"/>
</dbReference>
<organism evidence="10 14">
    <name type="scientific">Blautia obeum</name>
    <dbReference type="NCBI Taxonomy" id="40520"/>
    <lineage>
        <taxon>Bacteria</taxon>
        <taxon>Bacillati</taxon>
        <taxon>Bacillota</taxon>
        <taxon>Clostridia</taxon>
        <taxon>Lachnospirales</taxon>
        <taxon>Lachnospiraceae</taxon>
        <taxon>Blautia</taxon>
    </lineage>
</organism>
<dbReference type="EMBL" id="CZBP01000022">
    <property type="protein sequence ID" value="CUQ23716.1"/>
    <property type="molecule type" value="Genomic_DNA"/>
</dbReference>
<sequence>MGFIDTLKERAKANVKTIVLPETEDKRTLAATEKILKEGIAKVILVGNEEAVKKSAAEDGYDISGAQIVDPATSEKTQGYIDKLVELRQKKGMTPDQAKEILLNQYLYYGVMMVKMGDADGMVSGACHSTADTLRPCLQILKTKPGTKLVSAFFLMVVPNCEYGANGAFVFADSGLNQNPTSEELAAIAASSAESFELLVQEKPIVAMLSHSTKGSAKHADVDKVVEATKIAKEQNPELALDGEFQLDAAIVPSVGASKAPGSEVAGKANVLVFPDLDAGNIGYKLVQRLAKAEAYGPVTQGIAKPVNDLSRGCSADDIVGVVAITAVQCQADDNK</sequence>
<keyword evidence="6 10" id="KW-0808">Transferase</keyword>
<dbReference type="PIRSF" id="PIRSF000428">
    <property type="entry name" value="P_Ac_trans"/>
    <property type="match status" value="1"/>
</dbReference>
<dbReference type="Proteomes" id="UP000095762">
    <property type="component" value="Unassembled WGS sequence"/>
</dbReference>
<dbReference type="InterPro" id="IPR042112">
    <property type="entry name" value="P_AcTrfase_dom2"/>
</dbReference>
<evidence type="ECO:0000259" key="9">
    <source>
        <dbReference type="Pfam" id="PF01515"/>
    </source>
</evidence>
<dbReference type="Proteomes" id="UP000095645">
    <property type="component" value="Unassembled WGS sequence"/>
</dbReference>
<dbReference type="InterPro" id="IPR050500">
    <property type="entry name" value="Phos_Acetyltrans/Butyryltrans"/>
</dbReference>
<dbReference type="RefSeq" id="WP_019161337.1">
    <property type="nucleotide sequence ID" value="NZ_CYZA01000008.1"/>
</dbReference>
<comment type="similarity">
    <text evidence="3">Belongs to the phosphate acetyltransferase and butyryltransferase family.</text>
</comment>
<evidence type="ECO:0000256" key="1">
    <source>
        <dbReference type="ARBA" id="ARBA00000705"/>
    </source>
</evidence>
<feature type="domain" description="Phosphate acetyl/butaryl transferase" evidence="9">
    <location>
        <begin position="3"/>
        <end position="327"/>
    </location>
</feature>
<evidence type="ECO:0000313" key="12">
    <source>
        <dbReference type="EMBL" id="CUQ23716.1"/>
    </source>
</evidence>
<dbReference type="SUPFAM" id="SSF53659">
    <property type="entry name" value="Isocitrate/Isopropylmalate dehydrogenase-like"/>
    <property type="match status" value="1"/>
</dbReference>
<evidence type="ECO:0000313" key="13">
    <source>
        <dbReference type="Proteomes" id="UP000095447"/>
    </source>
</evidence>
<evidence type="ECO:0000313" key="11">
    <source>
        <dbReference type="EMBL" id="CUN98238.1"/>
    </source>
</evidence>
<reference evidence="13 14" key="1">
    <citation type="submission" date="2015-09" db="EMBL/GenBank/DDBJ databases">
        <authorList>
            <consortium name="Pathogen Informatics"/>
        </authorList>
    </citation>
    <scope>NUCLEOTIDE SEQUENCE [LARGE SCALE GENOMIC DNA]</scope>
    <source>
        <strain evidence="11 13">2789STDY5608838</strain>
        <strain evidence="10 14">2789STDY5834861</strain>
        <strain evidence="12 15">2789STDY5834957</strain>
    </source>
</reference>
<evidence type="ECO:0000256" key="5">
    <source>
        <dbReference type="ARBA" id="ARBA00021528"/>
    </source>
</evidence>
<dbReference type="AlphaFoldDB" id="A0A174AVP8"/>
<evidence type="ECO:0000256" key="7">
    <source>
        <dbReference type="ARBA" id="ARBA00023315"/>
    </source>
</evidence>
<dbReference type="EC" id="2.3.1.8" evidence="4"/>
<proteinExistence type="inferred from homology"/>
<evidence type="ECO:0000256" key="6">
    <source>
        <dbReference type="ARBA" id="ARBA00022679"/>
    </source>
</evidence>
<evidence type="ECO:0000256" key="3">
    <source>
        <dbReference type="ARBA" id="ARBA00005656"/>
    </source>
</evidence>
<dbReference type="Proteomes" id="UP000095447">
    <property type="component" value="Unassembled WGS sequence"/>
</dbReference>
<dbReference type="InterPro" id="IPR012147">
    <property type="entry name" value="P_Ac_Bu_trans"/>
</dbReference>
<evidence type="ECO:0000256" key="2">
    <source>
        <dbReference type="ARBA" id="ARBA00004989"/>
    </source>
</evidence>
<dbReference type="NCBIfam" id="TIGR00651">
    <property type="entry name" value="pta"/>
    <property type="match status" value="1"/>
</dbReference>
<evidence type="ECO:0000313" key="10">
    <source>
        <dbReference type="EMBL" id="CUN91590.1"/>
    </source>
</evidence>
<dbReference type="STRING" id="657314.CK5_24860"/>
<gene>
    <name evidence="10" type="primary">pta</name>
    <name evidence="11" type="ORF">ERS852395_01842</name>
    <name evidence="10" type="ORF">ERS852476_01405</name>
    <name evidence="12" type="ORF">ERS852569_02598</name>
</gene>
<keyword evidence="7 10" id="KW-0012">Acyltransferase</keyword>
<dbReference type="NCBIfam" id="NF007233">
    <property type="entry name" value="PRK09653.1"/>
    <property type="match status" value="1"/>
</dbReference>
<evidence type="ECO:0000313" key="15">
    <source>
        <dbReference type="Proteomes" id="UP000095762"/>
    </source>
</evidence>
<dbReference type="InterPro" id="IPR004614">
    <property type="entry name" value="P_AcTrfase"/>
</dbReference>
<protein>
    <recommendedName>
        <fullName evidence="5">Phosphate acetyltransferase</fullName>
        <ecNumber evidence="4">2.3.1.8</ecNumber>
    </recommendedName>
    <alternativeName>
        <fullName evidence="8">Phosphotransacetylase</fullName>
    </alternativeName>
</protein>
<name>A0A174AVP8_9FIRM</name>
<dbReference type="Gene3D" id="3.40.50.10950">
    <property type="match status" value="1"/>
</dbReference>
<dbReference type="PANTHER" id="PTHR43356">
    <property type="entry name" value="PHOSPHATE ACETYLTRANSFERASE"/>
    <property type="match status" value="1"/>
</dbReference>
<comment type="catalytic activity">
    <reaction evidence="1">
        <text>acetyl-CoA + phosphate = acetyl phosphate + CoA</text>
        <dbReference type="Rhea" id="RHEA:19521"/>
        <dbReference type="ChEBI" id="CHEBI:22191"/>
        <dbReference type="ChEBI" id="CHEBI:43474"/>
        <dbReference type="ChEBI" id="CHEBI:57287"/>
        <dbReference type="ChEBI" id="CHEBI:57288"/>
        <dbReference type="EC" id="2.3.1.8"/>
    </reaction>
</comment>
<dbReference type="PANTHER" id="PTHR43356:SF3">
    <property type="entry name" value="PHOSPHATE ACETYLTRANSFERASE"/>
    <property type="match status" value="1"/>
</dbReference>
<evidence type="ECO:0000256" key="4">
    <source>
        <dbReference type="ARBA" id="ARBA00012707"/>
    </source>
</evidence>
<comment type="pathway">
    <text evidence="2">Metabolic intermediate biosynthesis; acetyl-CoA biosynthesis; acetyl-CoA from acetate: step 2/2.</text>
</comment>
<evidence type="ECO:0000313" key="14">
    <source>
        <dbReference type="Proteomes" id="UP000095645"/>
    </source>
</evidence>